<protein>
    <submittedName>
        <fullName evidence="2">Uncharacterized protein</fullName>
    </submittedName>
</protein>
<reference evidence="2" key="1">
    <citation type="submission" date="2023-06" db="EMBL/GenBank/DDBJ databases">
        <title>Genomic analysis of the entomopathogenic nematode Steinernema hermaphroditum.</title>
        <authorList>
            <person name="Schwarz E.M."/>
            <person name="Heppert J.K."/>
            <person name="Baniya A."/>
            <person name="Schwartz H.T."/>
            <person name="Tan C.-H."/>
            <person name="Antoshechkin I."/>
            <person name="Sternberg P.W."/>
            <person name="Goodrich-Blair H."/>
            <person name="Dillman A.R."/>
        </authorList>
    </citation>
    <scope>NUCLEOTIDE SEQUENCE</scope>
    <source>
        <strain evidence="2">PS9179</strain>
        <tissue evidence="2">Whole animal</tissue>
    </source>
</reference>
<keyword evidence="3" id="KW-1185">Reference proteome</keyword>
<dbReference type="EMBL" id="JAUCMV010000001">
    <property type="protein sequence ID" value="KAK0422496.1"/>
    <property type="molecule type" value="Genomic_DNA"/>
</dbReference>
<gene>
    <name evidence="2" type="ORF">QR680_007606</name>
</gene>
<keyword evidence="1" id="KW-1133">Transmembrane helix</keyword>
<evidence type="ECO:0000313" key="3">
    <source>
        <dbReference type="Proteomes" id="UP001175271"/>
    </source>
</evidence>
<organism evidence="2 3">
    <name type="scientific">Steinernema hermaphroditum</name>
    <dbReference type="NCBI Taxonomy" id="289476"/>
    <lineage>
        <taxon>Eukaryota</taxon>
        <taxon>Metazoa</taxon>
        <taxon>Ecdysozoa</taxon>
        <taxon>Nematoda</taxon>
        <taxon>Chromadorea</taxon>
        <taxon>Rhabditida</taxon>
        <taxon>Tylenchina</taxon>
        <taxon>Panagrolaimomorpha</taxon>
        <taxon>Strongyloidoidea</taxon>
        <taxon>Steinernematidae</taxon>
        <taxon>Steinernema</taxon>
    </lineage>
</organism>
<keyword evidence="1" id="KW-0812">Transmembrane</keyword>
<accession>A0AA39IDQ2</accession>
<name>A0AA39IDQ2_9BILA</name>
<proteinExistence type="predicted"/>
<evidence type="ECO:0000313" key="2">
    <source>
        <dbReference type="EMBL" id="KAK0422496.1"/>
    </source>
</evidence>
<comment type="caution">
    <text evidence="2">The sequence shown here is derived from an EMBL/GenBank/DDBJ whole genome shotgun (WGS) entry which is preliminary data.</text>
</comment>
<feature type="transmembrane region" description="Helical" evidence="1">
    <location>
        <begin position="392"/>
        <end position="413"/>
    </location>
</feature>
<sequence length="421" mass="48513">MDALPFDFVAAVMRIHVTAIDYMGHTIPLYSAELLGAGYGRSAQEIKEKACDCSVVVHGLFCSVPIPPGFVISPAVSFNRHNKGGEVFEVPCATKDVALFSVRAKRLTFRRGDALDEGVTLLKLRKLQHRCRHVRVRELIVESLPREAVTPSAFTNFSDETTFFNRAVLHFHEGPGFQEFLQRLVEAGRLESLHLFDRRASDYFNFHHGYLQNPPFDHTVHPGIWLQKALMDAFGQSQLLRLQLSLSFSHWISKIFFRDLVNKWLTDPKTFPETTKYLDFLHSPDVDLLRKLGFRLVNLCSTSGQIKGRFVCRSYMLPHPKEIERTLRITVFVRRAINGDIFLEGWPHLFSKIASHCRATFLFNRGERAHRERRLWSRGDWISLVGPKGEEVLIFIVFSIIFISLLFALLYWCRNLFFNDA</sequence>
<dbReference type="Proteomes" id="UP001175271">
    <property type="component" value="Unassembled WGS sequence"/>
</dbReference>
<keyword evidence="1" id="KW-0472">Membrane</keyword>
<dbReference type="AlphaFoldDB" id="A0AA39IDQ2"/>
<evidence type="ECO:0000256" key="1">
    <source>
        <dbReference type="SAM" id="Phobius"/>
    </source>
</evidence>